<evidence type="ECO:0000259" key="5">
    <source>
        <dbReference type="PROSITE" id="PS50931"/>
    </source>
</evidence>
<evidence type="ECO:0000256" key="4">
    <source>
        <dbReference type="ARBA" id="ARBA00023163"/>
    </source>
</evidence>
<dbReference type="Gene3D" id="3.40.190.290">
    <property type="match status" value="1"/>
</dbReference>
<evidence type="ECO:0000256" key="3">
    <source>
        <dbReference type="ARBA" id="ARBA00023125"/>
    </source>
</evidence>
<dbReference type="GO" id="GO:0003700">
    <property type="term" value="F:DNA-binding transcription factor activity"/>
    <property type="evidence" value="ECO:0007669"/>
    <property type="project" value="InterPro"/>
</dbReference>
<dbReference type="Pfam" id="PF03466">
    <property type="entry name" value="LysR_substrate"/>
    <property type="match status" value="1"/>
</dbReference>
<dbReference type="RefSeq" id="WP_184263967.1">
    <property type="nucleotide sequence ID" value="NZ_JACIIX010000009.1"/>
</dbReference>
<dbReference type="PROSITE" id="PS50931">
    <property type="entry name" value="HTH_LYSR"/>
    <property type="match status" value="1"/>
</dbReference>
<dbReference type="Gene3D" id="1.10.10.10">
    <property type="entry name" value="Winged helix-like DNA-binding domain superfamily/Winged helix DNA-binding domain"/>
    <property type="match status" value="1"/>
</dbReference>
<protein>
    <submittedName>
        <fullName evidence="6">DNA-binding transcriptional LysR family regulator</fullName>
    </submittedName>
</protein>
<comment type="caution">
    <text evidence="6">The sequence shown here is derived from an EMBL/GenBank/DDBJ whole genome shotgun (WGS) entry which is preliminary data.</text>
</comment>
<sequence>MLGNLSDLDLRHLRVFLAVVDAGGLAMAQHSLNVSTSTISTQLASLEGRLGFRLCERGRSGFRLTEKGRRFTDLARSLLTAIDDFGMQARNIDRTLVGTLRIGTIGHLPAGENARISRAIARFRQRDEAVHLHVVIRSSRVLEDQLLSGDLDLAIGYFWHNSPSLHSVPLFRERQIACCGQGHPLFSRAGDISTGEAHRYPWVWRTGFLPEDTTPAPPEITAHADNMEARAMLILSGTHLGYLPQHFARAYQAQGLMVPLNPAGLWYDVTFSLATRLPERQSEITRAFLADLAAVSPADPTPIH</sequence>
<dbReference type="SUPFAM" id="SSF53850">
    <property type="entry name" value="Periplasmic binding protein-like II"/>
    <property type="match status" value="1"/>
</dbReference>
<dbReference type="SUPFAM" id="SSF46785">
    <property type="entry name" value="Winged helix' DNA-binding domain"/>
    <property type="match status" value="1"/>
</dbReference>
<dbReference type="Pfam" id="PF00126">
    <property type="entry name" value="HTH_1"/>
    <property type="match status" value="1"/>
</dbReference>
<evidence type="ECO:0000313" key="6">
    <source>
        <dbReference type="EMBL" id="MBB6211152.1"/>
    </source>
</evidence>
<dbReference type="InterPro" id="IPR005119">
    <property type="entry name" value="LysR_subst-bd"/>
</dbReference>
<dbReference type="GO" id="GO:0000976">
    <property type="term" value="F:transcription cis-regulatory region binding"/>
    <property type="evidence" value="ECO:0007669"/>
    <property type="project" value="TreeGrafter"/>
</dbReference>
<accession>A0A7W9ZI99</accession>
<name>A0A7W9ZI99_NOVIT</name>
<dbReference type="PANTHER" id="PTHR30126:SF98">
    <property type="entry name" value="HTH-TYPE TRANSCRIPTIONAL ACTIVATOR BAUR"/>
    <property type="match status" value="1"/>
</dbReference>
<dbReference type="InterPro" id="IPR036388">
    <property type="entry name" value="WH-like_DNA-bd_sf"/>
</dbReference>
<evidence type="ECO:0000256" key="2">
    <source>
        <dbReference type="ARBA" id="ARBA00023015"/>
    </source>
</evidence>
<evidence type="ECO:0000256" key="1">
    <source>
        <dbReference type="ARBA" id="ARBA00009437"/>
    </source>
</evidence>
<dbReference type="PANTHER" id="PTHR30126">
    <property type="entry name" value="HTH-TYPE TRANSCRIPTIONAL REGULATOR"/>
    <property type="match status" value="1"/>
</dbReference>
<dbReference type="InterPro" id="IPR000847">
    <property type="entry name" value="LysR_HTH_N"/>
</dbReference>
<proteinExistence type="inferred from homology"/>
<dbReference type="EMBL" id="JACIIX010000009">
    <property type="protein sequence ID" value="MBB6211152.1"/>
    <property type="molecule type" value="Genomic_DNA"/>
</dbReference>
<dbReference type="CDD" id="cd05466">
    <property type="entry name" value="PBP2_LTTR_substrate"/>
    <property type="match status" value="1"/>
</dbReference>
<dbReference type="AlphaFoldDB" id="A0A7W9ZI99"/>
<comment type="similarity">
    <text evidence="1">Belongs to the LysR transcriptional regulatory family.</text>
</comment>
<feature type="domain" description="HTH lysR-type" evidence="5">
    <location>
        <begin position="8"/>
        <end position="65"/>
    </location>
</feature>
<keyword evidence="3 6" id="KW-0238">DNA-binding</keyword>
<dbReference type="Proteomes" id="UP000544872">
    <property type="component" value="Unassembled WGS sequence"/>
</dbReference>
<organism evidence="6 7">
    <name type="scientific">Novispirillum itersonii</name>
    <name type="common">Aquaspirillum itersonii</name>
    <dbReference type="NCBI Taxonomy" id="189"/>
    <lineage>
        <taxon>Bacteria</taxon>
        <taxon>Pseudomonadati</taxon>
        <taxon>Pseudomonadota</taxon>
        <taxon>Alphaproteobacteria</taxon>
        <taxon>Rhodospirillales</taxon>
        <taxon>Novispirillaceae</taxon>
        <taxon>Novispirillum</taxon>
    </lineage>
</organism>
<gene>
    <name evidence="6" type="ORF">FHS48_002587</name>
</gene>
<keyword evidence="2" id="KW-0805">Transcription regulation</keyword>
<keyword evidence="7" id="KW-1185">Reference proteome</keyword>
<reference evidence="6 7" key="1">
    <citation type="submission" date="2020-08" db="EMBL/GenBank/DDBJ databases">
        <title>Genomic Encyclopedia of Type Strains, Phase IV (KMG-IV): sequencing the most valuable type-strain genomes for metagenomic binning, comparative biology and taxonomic classification.</title>
        <authorList>
            <person name="Goeker M."/>
        </authorList>
    </citation>
    <scope>NUCLEOTIDE SEQUENCE [LARGE SCALE GENOMIC DNA]</scope>
    <source>
        <strain evidence="6 7">DSM 11590</strain>
    </source>
</reference>
<dbReference type="InterPro" id="IPR036390">
    <property type="entry name" value="WH_DNA-bd_sf"/>
</dbReference>
<keyword evidence="4" id="KW-0804">Transcription</keyword>
<evidence type="ECO:0000313" key="7">
    <source>
        <dbReference type="Proteomes" id="UP000544872"/>
    </source>
</evidence>